<dbReference type="Gene3D" id="3.40.50.2000">
    <property type="entry name" value="Glycogen Phosphorylase B"/>
    <property type="match status" value="2"/>
</dbReference>
<evidence type="ECO:0000259" key="1">
    <source>
        <dbReference type="Pfam" id="PF00534"/>
    </source>
</evidence>
<dbReference type="Pfam" id="PF13477">
    <property type="entry name" value="Glyco_trans_4_2"/>
    <property type="match status" value="1"/>
</dbReference>
<reference evidence="3" key="1">
    <citation type="journal article" date="2020" name="Biotechnol. Biofuels">
        <title>New insights from the biogas microbiome by comprehensive genome-resolved metagenomics of nearly 1600 species originating from multiple anaerobic digesters.</title>
        <authorList>
            <person name="Campanaro S."/>
            <person name="Treu L."/>
            <person name="Rodriguez-R L.M."/>
            <person name="Kovalovszki A."/>
            <person name="Ziels R.M."/>
            <person name="Maus I."/>
            <person name="Zhu X."/>
            <person name="Kougias P.G."/>
            <person name="Basile A."/>
            <person name="Luo G."/>
            <person name="Schluter A."/>
            <person name="Konstantinidis K.T."/>
            <person name="Angelidaki I."/>
        </authorList>
    </citation>
    <scope>NUCLEOTIDE SEQUENCE</scope>
    <source>
        <strain evidence="3">AS06rmzACSIP_7</strain>
    </source>
</reference>
<name>A0A971S2H2_9BACT</name>
<evidence type="ECO:0000259" key="2">
    <source>
        <dbReference type="Pfam" id="PF13477"/>
    </source>
</evidence>
<feature type="domain" description="Glycosyltransferase subfamily 4-like N-terminal" evidence="2">
    <location>
        <begin position="2"/>
        <end position="134"/>
    </location>
</feature>
<reference evidence="3" key="2">
    <citation type="submission" date="2020-01" db="EMBL/GenBank/DDBJ databases">
        <authorList>
            <person name="Campanaro S."/>
        </authorList>
    </citation>
    <scope>NUCLEOTIDE SEQUENCE</scope>
    <source>
        <strain evidence="3">AS06rmzACSIP_7</strain>
    </source>
</reference>
<dbReference type="Pfam" id="PF00534">
    <property type="entry name" value="Glycos_transf_1"/>
    <property type="match status" value="1"/>
</dbReference>
<dbReference type="PANTHER" id="PTHR12526">
    <property type="entry name" value="GLYCOSYLTRANSFERASE"/>
    <property type="match status" value="1"/>
</dbReference>
<organism evidence="3 4">
    <name type="scientific">Syntrophorhabdus aromaticivorans</name>
    <dbReference type="NCBI Taxonomy" id="328301"/>
    <lineage>
        <taxon>Bacteria</taxon>
        <taxon>Pseudomonadati</taxon>
        <taxon>Thermodesulfobacteriota</taxon>
        <taxon>Syntrophorhabdia</taxon>
        <taxon>Syntrophorhabdales</taxon>
        <taxon>Syntrophorhabdaceae</taxon>
        <taxon>Syntrophorhabdus</taxon>
    </lineage>
</organism>
<dbReference type="GO" id="GO:0016757">
    <property type="term" value="F:glycosyltransferase activity"/>
    <property type="evidence" value="ECO:0007669"/>
    <property type="project" value="InterPro"/>
</dbReference>
<dbReference type="EMBL" id="JAAYEE010000231">
    <property type="protein sequence ID" value="NLW36287.1"/>
    <property type="molecule type" value="Genomic_DNA"/>
</dbReference>
<accession>A0A971S2H2</accession>
<dbReference type="SUPFAM" id="SSF53756">
    <property type="entry name" value="UDP-Glycosyltransferase/glycogen phosphorylase"/>
    <property type="match status" value="1"/>
</dbReference>
<dbReference type="AlphaFoldDB" id="A0A971S2H2"/>
<sequence length="362" mass="40085">MRIVLLSGLSVIHTVRWANAFATKGHEVHVVTSHPDTINRVSDQVIVHCLPFSAPAGYYLNTFSLRRLLKKISPDVLNAHYASGYGTLGRLCGFHPFVLSVWGSDVYDFPYKSPGHLKLVRKNLHAADRICSTSNAMAEQVRVVCPEIQEIRITPFGVDTATFSPKPELKDPGLITIGTVKKLEPKYGIDTLLQAFAFVKEHFQQQDLEISKKLRLVIVGGGSEESKLKGKADDLGISDQCDWVGKVPHPEVQNYLNMFDVFAALSRSESFGVSVIEASACGLPVVVSDAGGLPEVVKEGETGFVVPRENPEEAGQAMIRLIDDPDLRRVMGEKGRQHVMREYEWDHCVELLEGGFERDLGY</sequence>
<comment type="caution">
    <text evidence="3">The sequence shown here is derived from an EMBL/GenBank/DDBJ whole genome shotgun (WGS) entry which is preliminary data.</text>
</comment>
<gene>
    <name evidence="3" type="ORF">GXY80_12560</name>
</gene>
<dbReference type="InterPro" id="IPR001296">
    <property type="entry name" value="Glyco_trans_1"/>
</dbReference>
<proteinExistence type="predicted"/>
<dbReference type="InterPro" id="IPR028098">
    <property type="entry name" value="Glyco_trans_4-like_N"/>
</dbReference>
<evidence type="ECO:0000313" key="3">
    <source>
        <dbReference type="EMBL" id="NLW36287.1"/>
    </source>
</evidence>
<feature type="domain" description="Glycosyl transferase family 1" evidence="1">
    <location>
        <begin position="166"/>
        <end position="337"/>
    </location>
</feature>
<evidence type="ECO:0000313" key="4">
    <source>
        <dbReference type="Proteomes" id="UP000777265"/>
    </source>
</evidence>
<protein>
    <submittedName>
        <fullName evidence="3">Glycosyltransferase family 4 protein</fullName>
    </submittedName>
</protein>
<dbReference type="Proteomes" id="UP000777265">
    <property type="component" value="Unassembled WGS sequence"/>
</dbReference>